<dbReference type="SUPFAM" id="SSF55331">
    <property type="entry name" value="Tautomerase/MIF"/>
    <property type="match status" value="1"/>
</dbReference>
<dbReference type="Pfam" id="PF14832">
    <property type="entry name" value="Tautomerase_3"/>
    <property type="match status" value="1"/>
</dbReference>
<evidence type="ECO:0000313" key="2">
    <source>
        <dbReference type="Proteomes" id="UP000887577"/>
    </source>
</evidence>
<feature type="domain" description="Tautomerase cis-CaaD-like" evidence="1">
    <location>
        <begin position="1"/>
        <end position="135"/>
    </location>
</feature>
<dbReference type="Gene3D" id="3.30.429.10">
    <property type="entry name" value="Macrophage Migration Inhibitory Factor"/>
    <property type="match status" value="1"/>
</dbReference>
<dbReference type="InterPro" id="IPR028116">
    <property type="entry name" value="Cis-CaaD-like"/>
</dbReference>
<dbReference type="WBParaSite" id="PSU_v2.g16190.t1">
    <property type="protein sequence ID" value="PSU_v2.g16190.t1"/>
    <property type="gene ID" value="PSU_v2.g16190"/>
</dbReference>
<sequence length="147" mass="17205">MPLHRIYHTPGQFSKDQKKDLADAITKIYTNPNGAGLPAFYVVVIFIPIEENNFYVGGETTKNFVRISIQHIARNFDSHEQAKGFLNRYENALAPFIKERGFDWEVEIEQIDRNLWRENGLSPPLPRTDAEKEWGYKLKQKQFHIEI</sequence>
<reference evidence="3" key="1">
    <citation type="submission" date="2022-11" db="UniProtKB">
        <authorList>
            <consortium name="WormBaseParasite"/>
        </authorList>
    </citation>
    <scope>IDENTIFICATION</scope>
</reference>
<dbReference type="AlphaFoldDB" id="A0A914Y9S8"/>
<keyword evidence="2" id="KW-1185">Reference proteome</keyword>
<evidence type="ECO:0000259" key="1">
    <source>
        <dbReference type="Pfam" id="PF14832"/>
    </source>
</evidence>
<organism evidence="2 3">
    <name type="scientific">Panagrolaimus superbus</name>
    <dbReference type="NCBI Taxonomy" id="310955"/>
    <lineage>
        <taxon>Eukaryota</taxon>
        <taxon>Metazoa</taxon>
        <taxon>Ecdysozoa</taxon>
        <taxon>Nematoda</taxon>
        <taxon>Chromadorea</taxon>
        <taxon>Rhabditida</taxon>
        <taxon>Tylenchina</taxon>
        <taxon>Panagrolaimomorpha</taxon>
        <taxon>Panagrolaimoidea</taxon>
        <taxon>Panagrolaimidae</taxon>
        <taxon>Panagrolaimus</taxon>
    </lineage>
</organism>
<evidence type="ECO:0000313" key="3">
    <source>
        <dbReference type="WBParaSite" id="PSU_v2.g16190.t1"/>
    </source>
</evidence>
<proteinExistence type="predicted"/>
<dbReference type="Proteomes" id="UP000887577">
    <property type="component" value="Unplaced"/>
</dbReference>
<protein>
    <submittedName>
        <fullName evidence="3">Tautomerase cis-CaaD-like domain-containing protein</fullName>
    </submittedName>
</protein>
<dbReference type="InterPro" id="IPR014347">
    <property type="entry name" value="Tautomerase/MIF_sf"/>
</dbReference>
<name>A0A914Y9S8_9BILA</name>
<accession>A0A914Y9S8</accession>